<proteinExistence type="predicted"/>
<dbReference type="Proteomes" id="UP001157017">
    <property type="component" value="Unassembled WGS sequence"/>
</dbReference>
<gene>
    <name evidence="2" type="ORF">GCM10025868_23790</name>
</gene>
<protein>
    <recommendedName>
        <fullName evidence="4">S1 motif domain-containing protein</fullName>
    </recommendedName>
</protein>
<evidence type="ECO:0000313" key="2">
    <source>
        <dbReference type="EMBL" id="GMA87129.1"/>
    </source>
</evidence>
<comment type="caution">
    <text evidence="2">The sequence shown here is derived from an EMBL/GenBank/DDBJ whole genome shotgun (WGS) entry which is preliminary data.</text>
</comment>
<sequence>MWADQTVSSITDQESERVKITGVSVTGTVTSVHKAWLNPTSQFRQALKWGSTARACTTGPASRCTRGSPSRGTATPTPRSPTCCL</sequence>
<reference evidence="3" key="1">
    <citation type="journal article" date="2019" name="Int. J. Syst. Evol. Microbiol.">
        <title>The Global Catalogue of Microorganisms (GCM) 10K type strain sequencing project: providing services to taxonomists for standard genome sequencing and annotation.</title>
        <authorList>
            <consortium name="The Broad Institute Genomics Platform"/>
            <consortium name="The Broad Institute Genome Sequencing Center for Infectious Disease"/>
            <person name="Wu L."/>
            <person name="Ma J."/>
        </authorList>
    </citation>
    <scope>NUCLEOTIDE SEQUENCE [LARGE SCALE GENOMIC DNA]</scope>
    <source>
        <strain evidence="3">NBRC 108730</strain>
    </source>
</reference>
<feature type="compositionally biased region" description="Polar residues" evidence="1">
    <location>
        <begin position="65"/>
        <end position="77"/>
    </location>
</feature>
<evidence type="ECO:0000313" key="3">
    <source>
        <dbReference type="Proteomes" id="UP001157017"/>
    </source>
</evidence>
<accession>A0ABQ6JIG1</accession>
<evidence type="ECO:0000256" key="1">
    <source>
        <dbReference type="SAM" id="MobiDB-lite"/>
    </source>
</evidence>
<keyword evidence="3" id="KW-1185">Reference proteome</keyword>
<organism evidence="2 3">
    <name type="scientific">Angustibacter aerolatus</name>
    <dbReference type="NCBI Taxonomy" id="1162965"/>
    <lineage>
        <taxon>Bacteria</taxon>
        <taxon>Bacillati</taxon>
        <taxon>Actinomycetota</taxon>
        <taxon>Actinomycetes</taxon>
        <taxon>Kineosporiales</taxon>
        <taxon>Kineosporiaceae</taxon>
    </lineage>
</organism>
<feature type="region of interest" description="Disordered" evidence="1">
    <location>
        <begin position="55"/>
        <end position="85"/>
    </location>
</feature>
<dbReference type="EMBL" id="BSUZ01000001">
    <property type="protein sequence ID" value="GMA87129.1"/>
    <property type="molecule type" value="Genomic_DNA"/>
</dbReference>
<name>A0ABQ6JIG1_9ACTN</name>
<evidence type="ECO:0008006" key="4">
    <source>
        <dbReference type="Google" id="ProtNLM"/>
    </source>
</evidence>